<evidence type="ECO:0000259" key="2">
    <source>
        <dbReference type="PROSITE" id="PS51762"/>
    </source>
</evidence>
<gene>
    <name evidence="3" type="ORF">B0H66DRAFT_629623</name>
</gene>
<comment type="caution">
    <text evidence="3">The sequence shown here is derived from an EMBL/GenBank/DDBJ whole genome shotgun (WGS) entry which is preliminary data.</text>
</comment>
<sequence length="368" mass="41335">MAISRAKVVFLLFSLASAVMMITLLIIFRQPAFSPCDCGYVVNIDNATFTFTDALETDFVHLSDISQNTDWVRQEFNRTKESARGLLGETFTIQNIYTSANLANDLGRNHHAGLELAVKAVLVDDMVSAAEVDTARTDMFYGSYRAGIKLSGVPGTCAAFFWYFSDTSEIDVEFLSQDFNATNSSYPINLILHDSTSDTHPKFAREYLPFDPTADFHEYRFDFISNTVFFYADNQFLSRLDGRDLPARPGHLALQHWSNGNPLWSGGPPCTRCIHDSGICKGIFQFIIFYRDKQIRGLLPESSNTRETLLGSRIHDWQSDSYGHVRQAAEQCSQHPHSSSTPLVDTLSTPVHLRSSLRFLLKSTIAHS</sequence>
<dbReference type="PROSITE" id="PS51762">
    <property type="entry name" value="GH16_2"/>
    <property type="match status" value="1"/>
</dbReference>
<feature type="transmembrane region" description="Helical" evidence="1">
    <location>
        <begin position="9"/>
        <end position="28"/>
    </location>
</feature>
<name>A0AAE0M0H5_9PEZI</name>
<reference evidence="3" key="1">
    <citation type="journal article" date="2023" name="Mol. Phylogenet. Evol.">
        <title>Genome-scale phylogeny and comparative genomics of the fungal order Sordariales.</title>
        <authorList>
            <person name="Hensen N."/>
            <person name="Bonometti L."/>
            <person name="Westerberg I."/>
            <person name="Brannstrom I.O."/>
            <person name="Guillou S."/>
            <person name="Cros-Aarteil S."/>
            <person name="Calhoun S."/>
            <person name="Haridas S."/>
            <person name="Kuo A."/>
            <person name="Mondo S."/>
            <person name="Pangilinan J."/>
            <person name="Riley R."/>
            <person name="LaButti K."/>
            <person name="Andreopoulos B."/>
            <person name="Lipzen A."/>
            <person name="Chen C."/>
            <person name="Yan M."/>
            <person name="Daum C."/>
            <person name="Ng V."/>
            <person name="Clum A."/>
            <person name="Steindorff A."/>
            <person name="Ohm R.A."/>
            <person name="Martin F."/>
            <person name="Silar P."/>
            <person name="Natvig D.O."/>
            <person name="Lalanne C."/>
            <person name="Gautier V."/>
            <person name="Ament-Velasquez S.L."/>
            <person name="Kruys A."/>
            <person name="Hutchinson M.I."/>
            <person name="Powell A.J."/>
            <person name="Barry K."/>
            <person name="Miller A.N."/>
            <person name="Grigoriev I.V."/>
            <person name="Debuchy R."/>
            <person name="Gladieux P."/>
            <person name="Hiltunen Thoren M."/>
            <person name="Johannesson H."/>
        </authorList>
    </citation>
    <scope>NUCLEOTIDE SEQUENCE</scope>
    <source>
        <strain evidence="3">CBS 118394</strain>
    </source>
</reference>
<evidence type="ECO:0000313" key="4">
    <source>
        <dbReference type="Proteomes" id="UP001283341"/>
    </source>
</evidence>
<dbReference type="SUPFAM" id="SSF49899">
    <property type="entry name" value="Concanavalin A-like lectins/glucanases"/>
    <property type="match status" value="1"/>
</dbReference>
<reference evidence="3" key="2">
    <citation type="submission" date="2023-06" db="EMBL/GenBank/DDBJ databases">
        <authorList>
            <consortium name="Lawrence Berkeley National Laboratory"/>
            <person name="Haridas S."/>
            <person name="Hensen N."/>
            <person name="Bonometti L."/>
            <person name="Westerberg I."/>
            <person name="Brannstrom I.O."/>
            <person name="Guillou S."/>
            <person name="Cros-Aarteil S."/>
            <person name="Calhoun S."/>
            <person name="Kuo A."/>
            <person name="Mondo S."/>
            <person name="Pangilinan J."/>
            <person name="Riley R."/>
            <person name="Labutti K."/>
            <person name="Andreopoulos B."/>
            <person name="Lipzen A."/>
            <person name="Chen C."/>
            <person name="Yanf M."/>
            <person name="Daum C."/>
            <person name="Ng V."/>
            <person name="Clum A."/>
            <person name="Steindorff A."/>
            <person name="Ohm R."/>
            <person name="Martin F."/>
            <person name="Silar P."/>
            <person name="Natvig D."/>
            <person name="Lalanne C."/>
            <person name="Gautier V."/>
            <person name="Ament-Velasquez S.L."/>
            <person name="Kruys A."/>
            <person name="Hutchinson M.I."/>
            <person name="Powell A.J."/>
            <person name="Barry K."/>
            <person name="Miller A.N."/>
            <person name="Grigoriev I.V."/>
            <person name="Debuchy R."/>
            <person name="Gladieux P."/>
            <person name="Thoren M.H."/>
            <person name="Johannesson H."/>
        </authorList>
    </citation>
    <scope>NUCLEOTIDE SEQUENCE</scope>
    <source>
        <strain evidence="3">CBS 118394</strain>
    </source>
</reference>
<dbReference type="AlphaFoldDB" id="A0AAE0M0H5"/>
<dbReference type="Proteomes" id="UP001283341">
    <property type="component" value="Unassembled WGS sequence"/>
</dbReference>
<dbReference type="InterPro" id="IPR013320">
    <property type="entry name" value="ConA-like_dom_sf"/>
</dbReference>
<accession>A0AAE0M0H5</accession>
<keyword evidence="4" id="KW-1185">Reference proteome</keyword>
<dbReference type="PANTHER" id="PTHR38121">
    <property type="entry name" value="GH16 DOMAIN-CONTAINING PROTEIN"/>
    <property type="match status" value="1"/>
</dbReference>
<evidence type="ECO:0000256" key="1">
    <source>
        <dbReference type="SAM" id="Phobius"/>
    </source>
</evidence>
<dbReference type="CDD" id="cd00413">
    <property type="entry name" value="Glyco_hydrolase_16"/>
    <property type="match status" value="1"/>
</dbReference>
<proteinExistence type="predicted"/>
<feature type="domain" description="GH16" evidence="2">
    <location>
        <begin position="57"/>
        <end position="273"/>
    </location>
</feature>
<keyword evidence="1" id="KW-0812">Transmembrane</keyword>
<keyword evidence="1" id="KW-1133">Transmembrane helix</keyword>
<protein>
    <submittedName>
        <fullName evidence="3">Concanavalin A-like lectin/glucanase domain-containing protein</fullName>
    </submittedName>
</protein>
<keyword evidence="1" id="KW-0472">Membrane</keyword>
<dbReference type="Pfam" id="PF00722">
    <property type="entry name" value="Glyco_hydro_16"/>
    <property type="match status" value="1"/>
</dbReference>
<organism evidence="3 4">
    <name type="scientific">Apodospora peruviana</name>
    <dbReference type="NCBI Taxonomy" id="516989"/>
    <lineage>
        <taxon>Eukaryota</taxon>
        <taxon>Fungi</taxon>
        <taxon>Dikarya</taxon>
        <taxon>Ascomycota</taxon>
        <taxon>Pezizomycotina</taxon>
        <taxon>Sordariomycetes</taxon>
        <taxon>Sordariomycetidae</taxon>
        <taxon>Sordariales</taxon>
        <taxon>Lasiosphaeriaceae</taxon>
        <taxon>Apodospora</taxon>
    </lineage>
</organism>
<dbReference type="GO" id="GO:0004553">
    <property type="term" value="F:hydrolase activity, hydrolyzing O-glycosyl compounds"/>
    <property type="evidence" value="ECO:0007669"/>
    <property type="project" value="InterPro"/>
</dbReference>
<dbReference type="EMBL" id="JAUEDM010000007">
    <property type="protein sequence ID" value="KAK3313654.1"/>
    <property type="molecule type" value="Genomic_DNA"/>
</dbReference>
<dbReference type="PANTHER" id="PTHR38121:SF5">
    <property type="entry name" value="GH16 DOMAIN-CONTAINING PROTEIN"/>
    <property type="match status" value="1"/>
</dbReference>
<dbReference type="InterPro" id="IPR000757">
    <property type="entry name" value="Beta-glucanase-like"/>
</dbReference>
<evidence type="ECO:0000313" key="3">
    <source>
        <dbReference type="EMBL" id="KAK3313654.1"/>
    </source>
</evidence>
<dbReference type="Gene3D" id="2.60.120.200">
    <property type="match status" value="1"/>
</dbReference>
<dbReference type="GO" id="GO:0005975">
    <property type="term" value="P:carbohydrate metabolic process"/>
    <property type="evidence" value="ECO:0007669"/>
    <property type="project" value="InterPro"/>
</dbReference>